<dbReference type="EMBL" id="CP116346">
    <property type="protein sequence ID" value="WIT13748.1"/>
    <property type="molecule type" value="Genomic_DNA"/>
</dbReference>
<sequence length="267" mass="27739">MQINKSWMMGLGLLACSLAASAGEADWTLRIKQEAKHLAITLGSTHQYGPNAGRIKGSGNLVEKKREIGSFSKLRIEGPLDVQLNQGATETLSISAEDNVEPLIETRLDGDALVIALKGGAGFTTRKPPRLMLGFRKLNAVQIKGSGDVSIDQLKAEQFAVNISGSGDLDIGLLEARELSASISGSGDVHIAGRAEQQNWSLSGSGDVSAASLSGRAAKAQLSGSGDLSLGVLEQLDANLSGSGDLSYAGRPKLTQKISGSGEISGR</sequence>
<dbReference type="AlphaFoldDB" id="A0AA95SMW9"/>
<dbReference type="PANTHER" id="PTHR39200:SF1">
    <property type="entry name" value="AUTO-TRANSPORTER ADHESIN HEAD GIN DOMAIN-CONTAINING PROTEIN-RELATED"/>
    <property type="match status" value="1"/>
</dbReference>
<dbReference type="InterPro" id="IPR021255">
    <property type="entry name" value="DUF2807"/>
</dbReference>
<gene>
    <name evidence="3" type="ORF">PFX98_09035</name>
</gene>
<evidence type="ECO:0000313" key="4">
    <source>
        <dbReference type="Proteomes" id="UP001177769"/>
    </source>
</evidence>
<accession>A0AA95SMW9</accession>
<dbReference type="RefSeq" id="WP_285234868.1">
    <property type="nucleotide sequence ID" value="NZ_CP116346.1"/>
</dbReference>
<protein>
    <submittedName>
        <fullName evidence="3">DUF2807 domain-containing protein</fullName>
    </submittedName>
</protein>
<name>A0AA95SMW9_9BURK</name>
<reference evidence="3" key="1">
    <citation type="submission" date="2023-01" db="EMBL/GenBank/DDBJ databases">
        <title>Whole genome sequence of Paucibacter sp. S2-9 isolated from pond sediment.</title>
        <authorList>
            <person name="Jung J.Y."/>
        </authorList>
    </citation>
    <scope>NUCLEOTIDE SEQUENCE</scope>
    <source>
        <strain evidence="3">S2-9</strain>
    </source>
</reference>
<feature type="chain" id="PRO_5041702896" evidence="1">
    <location>
        <begin position="23"/>
        <end position="267"/>
    </location>
</feature>
<dbReference type="Proteomes" id="UP001177769">
    <property type="component" value="Chromosome"/>
</dbReference>
<organism evidence="3 4">
    <name type="scientific">Paucibacter sediminis</name>
    <dbReference type="NCBI Taxonomy" id="3019553"/>
    <lineage>
        <taxon>Bacteria</taxon>
        <taxon>Pseudomonadati</taxon>
        <taxon>Pseudomonadota</taxon>
        <taxon>Betaproteobacteria</taxon>
        <taxon>Burkholderiales</taxon>
        <taxon>Sphaerotilaceae</taxon>
        <taxon>Roseateles</taxon>
    </lineage>
</organism>
<dbReference type="Pfam" id="PF10988">
    <property type="entry name" value="DUF2807"/>
    <property type="match status" value="1"/>
</dbReference>
<dbReference type="PROSITE" id="PS51257">
    <property type="entry name" value="PROKAR_LIPOPROTEIN"/>
    <property type="match status" value="1"/>
</dbReference>
<keyword evidence="4" id="KW-1185">Reference proteome</keyword>
<evidence type="ECO:0000256" key="1">
    <source>
        <dbReference type="SAM" id="SignalP"/>
    </source>
</evidence>
<proteinExistence type="predicted"/>
<dbReference type="Gene3D" id="2.160.20.120">
    <property type="match status" value="1"/>
</dbReference>
<evidence type="ECO:0000313" key="3">
    <source>
        <dbReference type="EMBL" id="WIT13748.1"/>
    </source>
</evidence>
<keyword evidence="1" id="KW-0732">Signal</keyword>
<dbReference type="PANTHER" id="PTHR39200">
    <property type="entry name" value="HYPOTHETICAL EXPORTED PROTEIN"/>
    <property type="match status" value="1"/>
</dbReference>
<evidence type="ECO:0000259" key="2">
    <source>
        <dbReference type="Pfam" id="PF10988"/>
    </source>
</evidence>
<feature type="signal peptide" evidence="1">
    <location>
        <begin position="1"/>
        <end position="22"/>
    </location>
</feature>
<dbReference type="KEGG" id="pais:PFX98_09035"/>
<feature type="domain" description="Putative auto-transporter adhesin head GIN" evidence="2">
    <location>
        <begin position="71"/>
        <end position="252"/>
    </location>
</feature>